<evidence type="ECO:0000313" key="1">
    <source>
        <dbReference type="EMBL" id="KAL2634672.1"/>
    </source>
</evidence>
<dbReference type="EMBL" id="JBHFFA010000003">
    <property type="protein sequence ID" value="KAL2634672.1"/>
    <property type="molecule type" value="Genomic_DNA"/>
</dbReference>
<dbReference type="AlphaFoldDB" id="A0ABD1YZ97"/>
<keyword evidence="2" id="KW-1185">Reference proteome</keyword>
<organism evidence="1 2">
    <name type="scientific">Riccia fluitans</name>
    <dbReference type="NCBI Taxonomy" id="41844"/>
    <lineage>
        <taxon>Eukaryota</taxon>
        <taxon>Viridiplantae</taxon>
        <taxon>Streptophyta</taxon>
        <taxon>Embryophyta</taxon>
        <taxon>Marchantiophyta</taxon>
        <taxon>Marchantiopsida</taxon>
        <taxon>Marchantiidae</taxon>
        <taxon>Marchantiales</taxon>
        <taxon>Ricciaceae</taxon>
        <taxon>Riccia</taxon>
    </lineage>
</organism>
<sequence length="69" mass="7446">MASSNSAPAWDKRDLVNCLVSHHADLADPSGLASEVKLVIGKCFKVIAPEYQATPLQKCVECISSRICE</sequence>
<reference evidence="1 2" key="1">
    <citation type="submission" date="2024-09" db="EMBL/GenBank/DDBJ databases">
        <title>Chromosome-scale assembly of Riccia fluitans.</title>
        <authorList>
            <person name="Paukszto L."/>
            <person name="Sawicki J."/>
            <person name="Karawczyk K."/>
            <person name="Piernik-Szablinska J."/>
            <person name="Szczecinska M."/>
            <person name="Mazdziarz M."/>
        </authorList>
    </citation>
    <scope>NUCLEOTIDE SEQUENCE [LARGE SCALE GENOMIC DNA]</scope>
    <source>
        <strain evidence="1">Rf_01</strain>
        <tissue evidence="1">Aerial parts of the thallus</tissue>
    </source>
</reference>
<protein>
    <submittedName>
        <fullName evidence="1">Uncharacterized protein</fullName>
    </submittedName>
</protein>
<name>A0ABD1YZ97_9MARC</name>
<dbReference type="Proteomes" id="UP001605036">
    <property type="component" value="Unassembled WGS sequence"/>
</dbReference>
<proteinExistence type="predicted"/>
<gene>
    <name evidence="1" type="ORF">R1flu_006151</name>
</gene>
<comment type="caution">
    <text evidence="1">The sequence shown here is derived from an EMBL/GenBank/DDBJ whole genome shotgun (WGS) entry which is preliminary data.</text>
</comment>
<evidence type="ECO:0000313" key="2">
    <source>
        <dbReference type="Proteomes" id="UP001605036"/>
    </source>
</evidence>
<accession>A0ABD1YZ97</accession>